<reference evidence="1" key="1">
    <citation type="submission" date="2013-11" db="EMBL/GenBank/DDBJ databases">
        <title>The Genome Sequence of Phytophthora parasitica CHvinca01.</title>
        <authorList>
            <consortium name="The Broad Institute Genomics Platform"/>
            <person name="Russ C."/>
            <person name="Tyler B."/>
            <person name="Panabieres F."/>
            <person name="Shan W."/>
            <person name="Tripathy S."/>
            <person name="Grunwald N."/>
            <person name="Machado M."/>
            <person name="Johnson C.S."/>
            <person name="Arredondo F."/>
            <person name="Hong C."/>
            <person name="Coffey M."/>
            <person name="Young S.K."/>
            <person name="Zeng Q."/>
            <person name="Gargeya S."/>
            <person name="Fitzgerald M."/>
            <person name="Abouelleil A."/>
            <person name="Alvarado L."/>
            <person name="Chapman S.B."/>
            <person name="Gainer-Dewar J."/>
            <person name="Goldberg J."/>
            <person name="Griggs A."/>
            <person name="Gujja S."/>
            <person name="Hansen M."/>
            <person name="Howarth C."/>
            <person name="Imamovic A."/>
            <person name="Ireland A."/>
            <person name="Larimer J."/>
            <person name="McCowan C."/>
            <person name="Murphy C."/>
            <person name="Pearson M."/>
            <person name="Poon T.W."/>
            <person name="Priest M."/>
            <person name="Roberts A."/>
            <person name="Saif S."/>
            <person name="Shea T."/>
            <person name="Sykes S."/>
            <person name="Wortman J."/>
            <person name="Nusbaum C."/>
            <person name="Birren B."/>
        </authorList>
    </citation>
    <scope>NUCLEOTIDE SEQUENCE [LARGE SCALE GENOMIC DNA]</scope>
    <source>
        <strain evidence="1">CHvinca01</strain>
    </source>
</reference>
<dbReference type="EMBL" id="KI677651">
    <property type="protein sequence ID" value="ETM01615.1"/>
    <property type="molecule type" value="Genomic_DNA"/>
</dbReference>
<organism evidence="1">
    <name type="scientific">Phytophthora nicotianae</name>
    <name type="common">Potato buckeye rot agent</name>
    <name type="synonym">Phytophthora parasitica</name>
    <dbReference type="NCBI Taxonomy" id="4792"/>
    <lineage>
        <taxon>Eukaryota</taxon>
        <taxon>Sar</taxon>
        <taxon>Stramenopiles</taxon>
        <taxon>Oomycota</taxon>
        <taxon>Peronosporomycetes</taxon>
        <taxon>Peronosporales</taxon>
        <taxon>Peronosporaceae</taxon>
        <taxon>Phytophthora</taxon>
    </lineage>
</organism>
<evidence type="ECO:0000313" key="1">
    <source>
        <dbReference type="EMBL" id="ETM01615.1"/>
    </source>
</evidence>
<proteinExistence type="predicted"/>
<gene>
    <name evidence="1" type="ORF">L917_01815</name>
</gene>
<sequence>MYWTSWDAFYLAFDEFQSKTFQRFPSQSSTSIATRNKTISAAQKKALVKQSGTKKRKGKITIGSNNNDTNGGTLLPESWKIYSQRICVHTWNDLRSAWWGK</sequence>
<dbReference type="Proteomes" id="UP000054423">
    <property type="component" value="Unassembled WGS sequence"/>
</dbReference>
<accession>W2LYB9</accession>
<name>W2LYB9_PHYNI</name>
<dbReference type="AlphaFoldDB" id="W2LYB9"/>
<protein>
    <submittedName>
        <fullName evidence="1">Uncharacterized protein</fullName>
    </submittedName>
</protein>